<reference evidence="9" key="2">
    <citation type="submission" date="2021-10" db="EMBL/GenBank/DDBJ databases">
        <title>Phylogenomics reveals ancestral predisposition of the termite-cultivated fungus Termitomyces towards a domesticated lifestyle.</title>
        <authorList>
            <person name="Auxier B."/>
            <person name="Grum-Grzhimaylo A."/>
            <person name="Cardenas M.E."/>
            <person name="Lodge J.D."/>
            <person name="Laessoe T."/>
            <person name="Pedersen O."/>
            <person name="Smith M.E."/>
            <person name="Kuyper T.W."/>
            <person name="Franco-Molano E.A."/>
            <person name="Baroni T.J."/>
            <person name="Aanen D.K."/>
        </authorList>
    </citation>
    <scope>NUCLEOTIDE SEQUENCE</scope>
    <source>
        <strain evidence="9">D49</strain>
    </source>
</reference>
<dbReference type="SMART" id="SM00165">
    <property type="entry name" value="UBA"/>
    <property type="match status" value="2"/>
</dbReference>
<dbReference type="FunFam" id="1.10.8.10:FF:000003">
    <property type="entry name" value="UV excision repair protein RAD23 homolog"/>
    <property type="match status" value="1"/>
</dbReference>
<keyword evidence="1" id="KW-0677">Repeat</keyword>
<dbReference type="GO" id="GO:0005829">
    <property type="term" value="C:cytosol"/>
    <property type="evidence" value="ECO:0007669"/>
    <property type="project" value="TreeGrafter"/>
</dbReference>
<dbReference type="InterPro" id="IPR004806">
    <property type="entry name" value="Rad23"/>
</dbReference>
<dbReference type="PRINTS" id="PR01839">
    <property type="entry name" value="RAD23PROTEIN"/>
</dbReference>
<dbReference type="GO" id="GO:0031593">
    <property type="term" value="F:polyubiquitin modification-dependent protein binding"/>
    <property type="evidence" value="ECO:0007669"/>
    <property type="project" value="UniProtKB-UniRule"/>
</dbReference>
<dbReference type="GO" id="GO:0005654">
    <property type="term" value="C:nucleoplasm"/>
    <property type="evidence" value="ECO:0007669"/>
    <property type="project" value="TreeGrafter"/>
</dbReference>
<accession>A0A9P7KFE0</accession>
<comment type="similarity">
    <text evidence="5">Belongs to the RAD23 family.</text>
</comment>
<dbReference type="Gene3D" id="1.10.10.540">
    <property type="entry name" value="XPC-binding domain"/>
    <property type="match status" value="1"/>
</dbReference>
<name>A0A9P7KFE0_9AGAR</name>
<dbReference type="SMART" id="SM00213">
    <property type="entry name" value="UBQ"/>
    <property type="match status" value="1"/>
</dbReference>
<dbReference type="InterPro" id="IPR009060">
    <property type="entry name" value="UBA-like_sf"/>
</dbReference>
<dbReference type="InterPro" id="IPR000626">
    <property type="entry name" value="Ubiquitin-like_dom"/>
</dbReference>
<dbReference type="Gene3D" id="3.10.20.90">
    <property type="entry name" value="Phosphatidylinositol 3-kinase Catalytic Subunit, Chain A, domain 1"/>
    <property type="match status" value="1"/>
</dbReference>
<evidence type="ECO:0000313" key="9">
    <source>
        <dbReference type="EMBL" id="KAG5650186.1"/>
    </source>
</evidence>
<dbReference type="Proteomes" id="UP000717328">
    <property type="component" value="Unassembled WGS sequence"/>
</dbReference>
<dbReference type="PROSITE" id="PS50053">
    <property type="entry name" value="UBIQUITIN_2"/>
    <property type="match status" value="1"/>
</dbReference>
<keyword evidence="10" id="KW-1185">Reference proteome</keyword>
<dbReference type="NCBIfam" id="TIGR00601">
    <property type="entry name" value="rad23"/>
    <property type="match status" value="1"/>
</dbReference>
<evidence type="ECO:0000256" key="3">
    <source>
        <dbReference type="ARBA" id="ARBA00023204"/>
    </source>
</evidence>
<dbReference type="EMBL" id="JABCKI010000525">
    <property type="protein sequence ID" value="KAG5650186.1"/>
    <property type="molecule type" value="Genomic_DNA"/>
</dbReference>
<comment type="function">
    <text evidence="5">Multiubiquitin chain receptor involved in modulation of proteasomal degradation. Involved in nucleotide excision repair.</text>
</comment>
<dbReference type="GO" id="GO:0070628">
    <property type="term" value="F:proteasome binding"/>
    <property type="evidence" value="ECO:0007669"/>
    <property type="project" value="TreeGrafter"/>
</dbReference>
<evidence type="ECO:0000256" key="1">
    <source>
        <dbReference type="ARBA" id="ARBA00022737"/>
    </source>
</evidence>
<dbReference type="CDD" id="cd01805">
    <property type="entry name" value="Ubl_Rad23"/>
    <property type="match status" value="1"/>
</dbReference>
<evidence type="ECO:0000256" key="2">
    <source>
        <dbReference type="ARBA" id="ARBA00022763"/>
    </source>
</evidence>
<dbReference type="InterPro" id="IPR015940">
    <property type="entry name" value="UBA"/>
</dbReference>
<feature type="region of interest" description="Disordered" evidence="6">
    <location>
        <begin position="104"/>
        <end position="123"/>
    </location>
</feature>
<comment type="subcellular location">
    <subcellularLocation>
        <location evidence="5">Nucleus</location>
    </subcellularLocation>
    <subcellularLocation>
        <location evidence="5">Cytoplasm</location>
    </subcellularLocation>
</comment>
<keyword evidence="2 5" id="KW-0227">DNA damage</keyword>
<evidence type="ECO:0000256" key="6">
    <source>
        <dbReference type="SAM" id="MobiDB-lite"/>
    </source>
</evidence>
<dbReference type="SUPFAM" id="SSF54236">
    <property type="entry name" value="Ubiquitin-like"/>
    <property type="match status" value="1"/>
</dbReference>
<evidence type="ECO:0000256" key="5">
    <source>
        <dbReference type="RuleBase" id="RU367049"/>
    </source>
</evidence>
<evidence type="ECO:0000259" key="8">
    <source>
        <dbReference type="PROSITE" id="PS50053"/>
    </source>
</evidence>
<dbReference type="InterPro" id="IPR006636">
    <property type="entry name" value="STI1_HS-bd"/>
</dbReference>
<sequence>MKVTIDVEPSDTIANLKEKIQNSQNHDVASQKIIYSERIIDPPASSTGKVLADDKSFESYGYKEKDFVVLMVSKPKAAPKAAAASSSTPAPAVVPAPAPVTLAPPSVEAPTPTAPAAAPASVPPTSAPAFGDMSSFLSGEALQTTISNMTEMGFPREQVLRALRASFNNPDRAVEYLMTGIPAHLEAEAAGNLPPAQAPVTHTPAAAPAALAPGQPQNLFQLAQQQQGGGAAPPAGHFMTAPGGQQIDLDALRNTPQIQQLREQMAADPENIQPLIQQLAAQNPQLAQLFASNPEALMQVLGIQVQYDDEGGELPPGAQVVSVTPEERAAIERLEGLGFPRQAVLEAYFACDKNEELAANYLFEGGFED</sequence>
<feature type="domain" description="UBA" evidence="7">
    <location>
        <begin position="324"/>
        <end position="365"/>
    </location>
</feature>
<dbReference type="GO" id="GO:0043161">
    <property type="term" value="P:proteasome-mediated ubiquitin-dependent protein catabolic process"/>
    <property type="evidence" value="ECO:0007669"/>
    <property type="project" value="UniProtKB-UniRule"/>
</dbReference>
<dbReference type="AlphaFoldDB" id="A0A9P7KFE0"/>
<dbReference type="GO" id="GO:0043130">
    <property type="term" value="F:ubiquitin binding"/>
    <property type="evidence" value="ECO:0007669"/>
    <property type="project" value="UniProtKB-UniRule"/>
</dbReference>
<dbReference type="Pfam" id="PF09280">
    <property type="entry name" value="XPC-binding"/>
    <property type="match status" value="1"/>
</dbReference>
<dbReference type="CDD" id="cd14280">
    <property type="entry name" value="UBA1_Rad23_like"/>
    <property type="match status" value="1"/>
</dbReference>
<dbReference type="SUPFAM" id="SSF46934">
    <property type="entry name" value="UBA-like"/>
    <property type="match status" value="2"/>
</dbReference>
<dbReference type="SUPFAM" id="SSF101238">
    <property type="entry name" value="XPC-binding domain"/>
    <property type="match status" value="1"/>
</dbReference>
<dbReference type="InterPro" id="IPR029071">
    <property type="entry name" value="Ubiquitin-like_domsf"/>
</dbReference>
<keyword evidence="3 5" id="KW-0234">DNA repair</keyword>
<dbReference type="Gene3D" id="1.10.8.10">
    <property type="entry name" value="DNA helicase RuvA subunit, C-terminal domain"/>
    <property type="match status" value="2"/>
</dbReference>
<dbReference type="GO" id="GO:0006289">
    <property type="term" value="P:nucleotide-excision repair"/>
    <property type="evidence" value="ECO:0007669"/>
    <property type="project" value="UniProtKB-UniRule"/>
</dbReference>
<evidence type="ECO:0000256" key="4">
    <source>
        <dbReference type="ARBA" id="ARBA00023242"/>
    </source>
</evidence>
<proteinExistence type="inferred from homology"/>
<dbReference type="SMART" id="SM00727">
    <property type="entry name" value="STI1"/>
    <property type="match status" value="1"/>
</dbReference>
<dbReference type="PANTHER" id="PTHR10621:SF0">
    <property type="entry name" value="UV EXCISION REPAIR PROTEIN RAD23"/>
    <property type="match status" value="1"/>
</dbReference>
<dbReference type="PANTHER" id="PTHR10621">
    <property type="entry name" value="UV EXCISION REPAIR PROTEIN RAD23"/>
    <property type="match status" value="1"/>
</dbReference>
<dbReference type="PROSITE" id="PS50030">
    <property type="entry name" value="UBA"/>
    <property type="match status" value="2"/>
</dbReference>
<organism evidence="9 10">
    <name type="scientific">Sphagnurus paluster</name>
    <dbReference type="NCBI Taxonomy" id="117069"/>
    <lineage>
        <taxon>Eukaryota</taxon>
        <taxon>Fungi</taxon>
        <taxon>Dikarya</taxon>
        <taxon>Basidiomycota</taxon>
        <taxon>Agaricomycotina</taxon>
        <taxon>Agaricomycetes</taxon>
        <taxon>Agaricomycetidae</taxon>
        <taxon>Agaricales</taxon>
        <taxon>Tricholomatineae</taxon>
        <taxon>Lyophyllaceae</taxon>
        <taxon>Sphagnurus</taxon>
    </lineage>
</organism>
<keyword evidence="5" id="KW-0963">Cytoplasm</keyword>
<dbReference type="InterPro" id="IPR015360">
    <property type="entry name" value="XPC-bd"/>
</dbReference>
<evidence type="ECO:0000259" key="7">
    <source>
        <dbReference type="PROSITE" id="PS50030"/>
    </source>
</evidence>
<comment type="caution">
    <text evidence="9">The sequence shown here is derived from an EMBL/GenBank/DDBJ whole genome shotgun (WGS) entry which is preliminary data.</text>
</comment>
<dbReference type="CDD" id="cd14281">
    <property type="entry name" value="UBA2_Rad23_like"/>
    <property type="match status" value="1"/>
</dbReference>
<feature type="domain" description="UBA" evidence="7">
    <location>
        <begin position="140"/>
        <end position="180"/>
    </location>
</feature>
<feature type="compositionally biased region" description="Low complexity" evidence="6">
    <location>
        <begin position="104"/>
        <end position="120"/>
    </location>
</feature>
<dbReference type="OrthoDB" id="419317at2759"/>
<protein>
    <recommendedName>
        <fullName evidence="5">UV excision repair protein RAD23</fullName>
    </recommendedName>
</protein>
<dbReference type="InterPro" id="IPR036353">
    <property type="entry name" value="XPC-bd_sf"/>
</dbReference>
<evidence type="ECO:0000313" key="10">
    <source>
        <dbReference type="Proteomes" id="UP000717328"/>
    </source>
</evidence>
<keyword evidence="4 5" id="KW-0539">Nucleus</keyword>
<reference evidence="9" key="1">
    <citation type="submission" date="2021-02" db="EMBL/GenBank/DDBJ databases">
        <authorList>
            <person name="Nieuwenhuis M."/>
            <person name="Van De Peppel L.J.J."/>
        </authorList>
    </citation>
    <scope>NUCLEOTIDE SEQUENCE</scope>
    <source>
        <strain evidence="9">D49</strain>
    </source>
</reference>
<dbReference type="FunFam" id="1.10.8.10:FF:000002">
    <property type="entry name" value="UV excision repair protein RAD23 homolog"/>
    <property type="match status" value="1"/>
</dbReference>
<dbReference type="Pfam" id="PF00240">
    <property type="entry name" value="ubiquitin"/>
    <property type="match status" value="1"/>
</dbReference>
<dbReference type="GO" id="GO:0003684">
    <property type="term" value="F:damaged DNA binding"/>
    <property type="evidence" value="ECO:0007669"/>
    <property type="project" value="UniProtKB-UniRule"/>
</dbReference>
<gene>
    <name evidence="9" type="ORF">H0H81_000392</name>
</gene>
<dbReference type="Pfam" id="PF00627">
    <property type="entry name" value="UBA"/>
    <property type="match status" value="2"/>
</dbReference>
<feature type="domain" description="Ubiquitin-like" evidence="8">
    <location>
        <begin position="1"/>
        <end position="77"/>
    </location>
</feature>